<evidence type="ECO:0000256" key="2">
    <source>
        <dbReference type="ARBA" id="ARBA00023012"/>
    </source>
</evidence>
<feature type="domain" description="Response regulatory" evidence="8">
    <location>
        <begin position="7"/>
        <end position="120"/>
    </location>
</feature>
<evidence type="ECO:0000313" key="11">
    <source>
        <dbReference type="Proteomes" id="UP000515240"/>
    </source>
</evidence>
<dbReference type="Pfam" id="PF00486">
    <property type="entry name" value="Trans_reg_C"/>
    <property type="match status" value="1"/>
</dbReference>
<evidence type="ECO:0000256" key="3">
    <source>
        <dbReference type="ARBA" id="ARBA00023015"/>
    </source>
</evidence>
<evidence type="ECO:0000259" key="8">
    <source>
        <dbReference type="PROSITE" id="PS50110"/>
    </source>
</evidence>
<dbReference type="Gene3D" id="6.10.250.690">
    <property type="match status" value="1"/>
</dbReference>
<dbReference type="SUPFAM" id="SSF52172">
    <property type="entry name" value="CheY-like"/>
    <property type="match status" value="1"/>
</dbReference>
<evidence type="ECO:0000256" key="5">
    <source>
        <dbReference type="ARBA" id="ARBA00023163"/>
    </source>
</evidence>
<evidence type="ECO:0000256" key="4">
    <source>
        <dbReference type="ARBA" id="ARBA00023125"/>
    </source>
</evidence>
<sequence length="231" mass="25730">MNTAKPRILYAEDEADIASVVIDYLHHAGYEVEHFADGSQAMAALRTRPPQLAILDLMLPGTDGLSILRECRARNLCPVICLTAKVEEVDRLVGLEMGADDYICKPFSPRELIARVKVILRRHAQPAAGAADHPALSDWQIDETTCQASWRGQDLGLTRREFALLHILQRHPGKIYPRSQLLDLAYADALEVSDRAIDSHIKNLRKKLRTVMGDDADCIRSIYGVGFAFEG</sequence>
<reference evidence="10 11" key="1">
    <citation type="journal article" date="2020" name="G3 (Bethesda)">
        <title>CeMbio - The Caenorhabditis elegans Microbiome Resource.</title>
        <authorList>
            <person name="Dirksen P."/>
            <person name="Assie A."/>
            <person name="Zimmermann J."/>
            <person name="Zhang F."/>
            <person name="Tietje A.M."/>
            <person name="Marsh S.A."/>
            <person name="Felix M.A."/>
            <person name="Shapira M."/>
            <person name="Kaleta C."/>
            <person name="Schulenburg H."/>
            <person name="Samuel B."/>
        </authorList>
    </citation>
    <scope>NUCLEOTIDE SEQUENCE [LARGE SCALE GENOMIC DNA]</scope>
    <source>
        <strain evidence="10 11">BIGb0172</strain>
    </source>
</reference>
<dbReference type="GO" id="GO:0006355">
    <property type="term" value="P:regulation of DNA-templated transcription"/>
    <property type="evidence" value="ECO:0007669"/>
    <property type="project" value="InterPro"/>
</dbReference>
<dbReference type="GO" id="GO:0000976">
    <property type="term" value="F:transcription cis-regulatory region binding"/>
    <property type="evidence" value="ECO:0007669"/>
    <property type="project" value="TreeGrafter"/>
</dbReference>
<dbReference type="EMBL" id="CP058554">
    <property type="protein sequence ID" value="QMV72912.1"/>
    <property type="molecule type" value="Genomic_DNA"/>
</dbReference>
<dbReference type="PROSITE" id="PS50110">
    <property type="entry name" value="RESPONSE_REGULATORY"/>
    <property type="match status" value="1"/>
</dbReference>
<keyword evidence="2" id="KW-0902">Two-component regulatory system</keyword>
<gene>
    <name evidence="10" type="ORF">HS961_08695</name>
</gene>
<dbReference type="Pfam" id="PF00072">
    <property type="entry name" value="Response_reg"/>
    <property type="match status" value="1"/>
</dbReference>
<keyword evidence="3" id="KW-0805">Transcription regulation</keyword>
<feature type="domain" description="OmpR/PhoB-type" evidence="9">
    <location>
        <begin position="131"/>
        <end position="231"/>
    </location>
</feature>
<dbReference type="InterPro" id="IPR036388">
    <property type="entry name" value="WH-like_DNA-bd_sf"/>
</dbReference>
<proteinExistence type="predicted"/>
<dbReference type="Gene3D" id="1.10.10.10">
    <property type="entry name" value="Winged helix-like DNA-binding domain superfamily/Winged helix DNA-binding domain"/>
    <property type="match status" value="1"/>
</dbReference>
<accession>A0A7G5EFY7</accession>
<evidence type="ECO:0000259" key="9">
    <source>
        <dbReference type="PROSITE" id="PS51755"/>
    </source>
</evidence>
<dbReference type="InterPro" id="IPR001789">
    <property type="entry name" value="Sig_transdc_resp-reg_receiver"/>
</dbReference>
<keyword evidence="4 7" id="KW-0238">DNA-binding</keyword>
<dbReference type="PROSITE" id="PS51755">
    <property type="entry name" value="OMPR_PHOB"/>
    <property type="match status" value="1"/>
</dbReference>
<evidence type="ECO:0000256" key="1">
    <source>
        <dbReference type="ARBA" id="ARBA00022553"/>
    </source>
</evidence>
<protein>
    <submittedName>
        <fullName evidence="10">Response regulator</fullName>
    </submittedName>
</protein>
<dbReference type="SMART" id="SM00448">
    <property type="entry name" value="REC"/>
    <property type="match status" value="1"/>
</dbReference>
<feature type="DNA-binding region" description="OmpR/PhoB-type" evidence="7">
    <location>
        <begin position="131"/>
        <end position="231"/>
    </location>
</feature>
<name>A0A7G5EFY7_9BURK</name>
<dbReference type="KEGG" id="cpis:HS961_08695"/>
<dbReference type="Gene3D" id="3.40.50.2300">
    <property type="match status" value="1"/>
</dbReference>
<dbReference type="AlphaFoldDB" id="A0A7G5EFY7"/>
<dbReference type="InterPro" id="IPR039420">
    <property type="entry name" value="WalR-like"/>
</dbReference>
<keyword evidence="5" id="KW-0804">Transcription</keyword>
<dbReference type="SUPFAM" id="SSF46894">
    <property type="entry name" value="C-terminal effector domain of the bipartite response regulators"/>
    <property type="match status" value="1"/>
</dbReference>
<dbReference type="InterPro" id="IPR001867">
    <property type="entry name" value="OmpR/PhoB-type_DNA-bd"/>
</dbReference>
<dbReference type="SMART" id="SM00862">
    <property type="entry name" value="Trans_reg_C"/>
    <property type="match status" value="1"/>
</dbReference>
<dbReference type="GO" id="GO:0032993">
    <property type="term" value="C:protein-DNA complex"/>
    <property type="evidence" value="ECO:0007669"/>
    <property type="project" value="TreeGrafter"/>
</dbReference>
<dbReference type="PANTHER" id="PTHR48111:SF4">
    <property type="entry name" value="DNA-BINDING DUAL TRANSCRIPTIONAL REGULATOR OMPR"/>
    <property type="match status" value="1"/>
</dbReference>
<evidence type="ECO:0000313" key="10">
    <source>
        <dbReference type="EMBL" id="QMV72912.1"/>
    </source>
</evidence>
<dbReference type="InterPro" id="IPR016032">
    <property type="entry name" value="Sig_transdc_resp-reg_C-effctor"/>
</dbReference>
<keyword evidence="11" id="KW-1185">Reference proteome</keyword>
<dbReference type="PANTHER" id="PTHR48111">
    <property type="entry name" value="REGULATOR OF RPOS"/>
    <property type="match status" value="1"/>
</dbReference>
<feature type="modified residue" description="4-aspartylphosphate" evidence="6">
    <location>
        <position position="56"/>
    </location>
</feature>
<dbReference type="RefSeq" id="WP_182327320.1">
    <property type="nucleotide sequence ID" value="NZ_CP058554.1"/>
</dbReference>
<dbReference type="Proteomes" id="UP000515240">
    <property type="component" value="Chromosome"/>
</dbReference>
<dbReference type="GO" id="GO:0000156">
    <property type="term" value="F:phosphorelay response regulator activity"/>
    <property type="evidence" value="ECO:0007669"/>
    <property type="project" value="TreeGrafter"/>
</dbReference>
<evidence type="ECO:0000256" key="6">
    <source>
        <dbReference type="PROSITE-ProRule" id="PRU00169"/>
    </source>
</evidence>
<dbReference type="GO" id="GO:0005829">
    <property type="term" value="C:cytosol"/>
    <property type="evidence" value="ECO:0007669"/>
    <property type="project" value="TreeGrafter"/>
</dbReference>
<dbReference type="InterPro" id="IPR011006">
    <property type="entry name" value="CheY-like_superfamily"/>
</dbReference>
<organism evidence="10 11">
    <name type="scientific">Comamonas piscis</name>
    <dbReference type="NCBI Taxonomy" id="1562974"/>
    <lineage>
        <taxon>Bacteria</taxon>
        <taxon>Pseudomonadati</taxon>
        <taxon>Pseudomonadota</taxon>
        <taxon>Betaproteobacteria</taxon>
        <taxon>Burkholderiales</taxon>
        <taxon>Comamonadaceae</taxon>
        <taxon>Comamonas</taxon>
    </lineage>
</organism>
<evidence type="ECO:0000256" key="7">
    <source>
        <dbReference type="PROSITE-ProRule" id="PRU01091"/>
    </source>
</evidence>
<keyword evidence="1 6" id="KW-0597">Phosphoprotein</keyword>
<dbReference type="CDD" id="cd00383">
    <property type="entry name" value="trans_reg_C"/>
    <property type="match status" value="1"/>
</dbReference>